<keyword evidence="5 8" id="KW-1133">Transmembrane helix</keyword>
<evidence type="ECO:0000313" key="9">
    <source>
        <dbReference type="EMBL" id="RLK52520.1"/>
    </source>
</evidence>
<reference evidence="9 10" key="1">
    <citation type="journal article" date="2015" name="Stand. Genomic Sci.">
        <title>Genomic Encyclopedia of Bacterial and Archaeal Type Strains, Phase III: the genomes of soil and plant-associated and newly described type strains.</title>
        <authorList>
            <person name="Whitman W.B."/>
            <person name="Woyke T."/>
            <person name="Klenk H.P."/>
            <person name="Zhou Y."/>
            <person name="Lilburn T.G."/>
            <person name="Beck B.J."/>
            <person name="De Vos P."/>
            <person name="Vandamme P."/>
            <person name="Eisen J.A."/>
            <person name="Garrity G."/>
            <person name="Hugenholtz P."/>
            <person name="Kyrpides N.C."/>
        </authorList>
    </citation>
    <scope>NUCLEOTIDE SEQUENCE [LARGE SCALE GENOMIC DNA]</scope>
    <source>
        <strain evidence="9 10">S2T63</strain>
    </source>
</reference>
<evidence type="ECO:0000256" key="1">
    <source>
        <dbReference type="ARBA" id="ARBA00004651"/>
    </source>
</evidence>
<feature type="transmembrane region" description="Helical" evidence="8">
    <location>
        <begin position="12"/>
        <end position="35"/>
    </location>
</feature>
<evidence type="ECO:0000256" key="4">
    <source>
        <dbReference type="ARBA" id="ARBA00022692"/>
    </source>
</evidence>
<dbReference type="EMBL" id="RCDB01000001">
    <property type="protein sequence ID" value="RLK52520.1"/>
    <property type="molecule type" value="Genomic_DNA"/>
</dbReference>
<feature type="compositionally biased region" description="Basic residues" evidence="7">
    <location>
        <begin position="460"/>
        <end position="470"/>
    </location>
</feature>
<evidence type="ECO:0000256" key="5">
    <source>
        <dbReference type="ARBA" id="ARBA00022989"/>
    </source>
</evidence>
<dbReference type="PANTHER" id="PTHR37937">
    <property type="entry name" value="CONJUGATIVE TRANSFER: DNA TRANSPORT"/>
    <property type="match status" value="1"/>
</dbReference>
<dbReference type="Pfam" id="PF02534">
    <property type="entry name" value="T4SS-DNA_transf"/>
    <property type="match status" value="1"/>
</dbReference>
<name>A0A498CHC3_9MICO</name>
<keyword evidence="6 8" id="KW-0472">Membrane</keyword>
<comment type="caution">
    <text evidence="9">The sequence shown here is derived from an EMBL/GenBank/DDBJ whole genome shotgun (WGS) entry which is preliminary data.</text>
</comment>
<feature type="transmembrane region" description="Helical" evidence="8">
    <location>
        <begin position="71"/>
        <end position="95"/>
    </location>
</feature>
<dbReference type="InterPro" id="IPR003688">
    <property type="entry name" value="TraG/VirD4"/>
</dbReference>
<feature type="compositionally biased region" description="Low complexity" evidence="7">
    <location>
        <begin position="443"/>
        <end position="459"/>
    </location>
</feature>
<evidence type="ECO:0000256" key="8">
    <source>
        <dbReference type="SAM" id="Phobius"/>
    </source>
</evidence>
<proteinExistence type="inferred from homology"/>
<feature type="compositionally biased region" description="Polar residues" evidence="7">
    <location>
        <begin position="492"/>
        <end position="502"/>
    </location>
</feature>
<organism evidence="9 10">
    <name type="scientific">Microbacterium telephonicum</name>
    <dbReference type="NCBI Taxonomy" id="1714841"/>
    <lineage>
        <taxon>Bacteria</taxon>
        <taxon>Bacillati</taxon>
        <taxon>Actinomycetota</taxon>
        <taxon>Actinomycetes</taxon>
        <taxon>Micrococcales</taxon>
        <taxon>Microbacteriaceae</taxon>
        <taxon>Microbacterium</taxon>
    </lineage>
</organism>
<dbReference type="GO" id="GO:0005886">
    <property type="term" value="C:plasma membrane"/>
    <property type="evidence" value="ECO:0007669"/>
    <property type="project" value="UniProtKB-SubCell"/>
</dbReference>
<feature type="compositionally biased region" description="Polar residues" evidence="7">
    <location>
        <begin position="426"/>
        <end position="436"/>
    </location>
</feature>
<evidence type="ECO:0000313" key="10">
    <source>
        <dbReference type="Proteomes" id="UP000273158"/>
    </source>
</evidence>
<sequence length="529" mass="55352">MNEAAIGKAIAIGIAIAVVLSLGLAAVTALVTLIACGSPAEPDMLFSPLWLAFTGDPDTYVPNDACPLPVAAIRIADLVAIVLIVAGVIAAWVWYARYQESDQAFIADLRVRPGFATSAEIRRHLSAKAALRRAPQLRRDMTAPNATDVGWRVGASRGMDVYVSIEDSVALEGPPRSGKGYRVLISAILDWSGPLVTTSTTNDNLTATMRMRQQRGDVYVFDPQGLSGIRDTLRIDLIAGCEDPLIATQRGMAIVTGTALGRSSQNEEWAQAAGIILSRLLHAAAVGGGSVDDLYEWGSSPHAAGTTAVDYLRDSGAPGWAESLQATINGDEKLLSSIWFGVQGAVAPLAVPQVRDSLSPRPGDRVFDPVDFLSGPNTLYLIGSAAGSTAMGGWISALLDNIVEVARTRALASPGSRLPHPLGLTSMRSRTCSDGRTSPAPWPMAAAAASAPSSSSKPSPRLRPRGRVPKRTPSGRPRPRKSSSAARPTSPIFATSKHSSAPATPAGSRSHGPPTAPDTTPPSSTNGSR</sequence>
<dbReference type="Proteomes" id="UP000273158">
    <property type="component" value="Unassembled WGS sequence"/>
</dbReference>
<dbReference type="InterPro" id="IPR027417">
    <property type="entry name" value="P-loop_NTPase"/>
</dbReference>
<feature type="compositionally biased region" description="Low complexity" evidence="7">
    <location>
        <begin position="482"/>
        <end position="491"/>
    </location>
</feature>
<keyword evidence="3" id="KW-1003">Cell membrane</keyword>
<keyword evidence="10" id="KW-1185">Reference proteome</keyword>
<feature type="region of interest" description="Disordered" evidence="7">
    <location>
        <begin position="413"/>
        <end position="529"/>
    </location>
</feature>
<dbReference type="InterPro" id="IPR051539">
    <property type="entry name" value="T4SS-coupling_protein"/>
</dbReference>
<evidence type="ECO:0000256" key="3">
    <source>
        <dbReference type="ARBA" id="ARBA00022475"/>
    </source>
</evidence>
<gene>
    <name evidence="9" type="ORF">C7474_0465</name>
</gene>
<protein>
    <submittedName>
        <fullName evidence="9">Type IV secretory system conjugative DNA transfer VirD4/TraG family protein</fullName>
    </submittedName>
</protein>
<evidence type="ECO:0000256" key="6">
    <source>
        <dbReference type="ARBA" id="ARBA00023136"/>
    </source>
</evidence>
<keyword evidence="4 8" id="KW-0812">Transmembrane</keyword>
<evidence type="ECO:0000256" key="2">
    <source>
        <dbReference type="ARBA" id="ARBA00008806"/>
    </source>
</evidence>
<comment type="subcellular location">
    <subcellularLocation>
        <location evidence="1">Cell membrane</location>
        <topology evidence="1">Multi-pass membrane protein</topology>
    </subcellularLocation>
</comment>
<comment type="similarity">
    <text evidence="2">Belongs to the VirD4/TraG family.</text>
</comment>
<dbReference type="AlphaFoldDB" id="A0A498CHC3"/>
<dbReference type="SUPFAM" id="SSF52540">
    <property type="entry name" value="P-loop containing nucleoside triphosphate hydrolases"/>
    <property type="match status" value="1"/>
</dbReference>
<accession>A0A498CHC3</accession>
<evidence type="ECO:0000256" key="7">
    <source>
        <dbReference type="SAM" id="MobiDB-lite"/>
    </source>
</evidence>
<dbReference type="PANTHER" id="PTHR37937:SF1">
    <property type="entry name" value="CONJUGATIVE TRANSFER: DNA TRANSPORT"/>
    <property type="match status" value="1"/>
</dbReference>